<evidence type="ECO:0000256" key="4">
    <source>
        <dbReference type="ARBA" id="ARBA00022692"/>
    </source>
</evidence>
<evidence type="ECO:0000256" key="8">
    <source>
        <dbReference type="SAM" id="Phobius"/>
    </source>
</evidence>
<dbReference type="OrthoDB" id="9806522at2"/>
<dbReference type="InterPro" id="IPR058533">
    <property type="entry name" value="Cation_efflux_TM"/>
</dbReference>
<evidence type="ECO:0000256" key="5">
    <source>
        <dbReference type="ARBA" id="ARBA00022989"/>
    </source>
</evidence>
<dbReference type="STRING" id="1231336.L248_1983"/>
<keyword evidence="3" id="KW-0813">Transport</keyword>
<proteinExistence type="inferred from homology"/>
<comment type="similarity">
    <text evidence="2">Belongs to the cation diffusion facilitator (CDF) transporter (TC 2.A.4) family.</text>
</comment>
<keyword evidence="6 8" id="KW-0472">Membrane</keyword>
<feature type="transmembrane region" description="Helical" evidence="8">
    <location>
        <begin position="28"/>
        <end position="49"/>
    </location>
</feature>
<dbReference type="EMBL" id="KI271584">
    <property type="protein sequence ID" value="ERL65907.1"/>
    <property type="molecule type" value="Genomic_DNA"/>
</dbReference>
<dbReference type="InterPro" id="IPR002524">
    <property type="entry name" value="Cation_efflux"/>
</dbReference>
<dbReference type="Pfam" id="PF16916">
    <property type="entry name" value="ZT_dimer"/>
    <property type="match status" value="1"/>
</dbReference>
<dbReference type="eggNOG" id="COG0053">
    <property type="taxonomic scope" value="Bacteria"/>
</dbReference>
<feature type="transmembrane region" description="Helical" evidence="8">
    <location>
        <begin position="99"/>
        <end position="125"/>
    </location>
</feature>
<dbReference type="PANTHER" id="PTHR43840:SF50">
    <property type="entry name" value="MANGANESE EFFLUX SYSTEM PROTEIN MNES"/>
    <property type="match status" value="1"/>
</dbReference>
<evidence type="ECO:0000313" key="11">
    <source>
        <dbReference type="EMBL" id="ERL65907.1"/>
    </source>
</evidence>
<dbReference type="RefSeq" id="WP_022528850.1">
    <property type="nucleotide sequence ID" value="NZ_KI271584.1"/>
</dbReference>
<dbReference type="InterPro" id="IPR050291">
    <property type="entry name" value="CDF_Transporter"/>
</dbReference>
<keyword evidence="5 8" id="KW-1133">Transmembrane helix</keyword>
<sequence>MTTQSDHIGISDQIEAASRNKVRRSRNLLFLNLLVYSVISVLELMIGQADHSTALVADGQNNFTGIVSVASLIVGLSFSKRPRDTFHLEGHWQYENLAVFLSGLVMFLVGLSCIWTGATGTLALLNGHYAAPIKGQAAVMAAVSGVTMLCLSVLNHFVGRRTHSGSLAASARDFLSDALTSAGTMLAILGAALLNVHWIDPVAAVLLGFFILYNGSRILSDSAEKLSNGFSPVIRAELSQVIASTPSVSGVSFVDGRYSGDNIIVEAEVVVSDHMNIKQAYQICQRITDHLQQQFPVLYCCIQVKPSADRTLFYDCSTAMTHPAEVRKEEQQRGKIAARLKRSDRAASSLLPGK</sequence>
<keyword evidence="4 8" id="KW-0812">Transmembrane</keyword>
<feature type="domain" description="Cation efflux protein transmembrane" evidence="9">
    <location>
        <begin position="29"/>
        <end position="226"/>
    </location>
</feature>
<feature type="region of interest" description="Disordered" evidence="7">
    <location>
        <begin position="325"/>
        <end position="354"/>
    </location>
</feature>
<dbReference type="GO" id="GO:0008324">
    <property type="term" value="F:monoatomic cation transmembrane transporter activity"/>
    <property type="evidence" value="ECO:0007669"/>
    <property type="project" value="InterPro"/>
</dbReference>
<feature type="transmembrane region" description="Helical" evidence="8">
    <location>
        <begin position="178"/>
        <end position="196"/>
    </location>
</feature>
<dbReference type="Pfam" id="PF01545">
    <property type="entry name" value="Cation_efflux"/>
    <property type="match status" value="1"/>
</dbReference>
<evidence type="ECO:0000313" key="12">
    <source>
        <dbReference type="Proteomes" id="UP000030647"/>
    </source>
</evidence>
<feature type="domain" description="Cation efflux protein cytoplasmic" evidence="10">
    <location>
        <begin position="234"/>
        <end position="306"/>
    </location>
</feature>
<dbReference type="PANTHER" id="PTHR43840">
    <property type="entry name" value="MITOCHONDRIAL METAL TRANSPORTER 1-RELATED"/>
    <property type="match status" value="1"/>
</dbReference>
<evidence type="ECO:0000256" key="6">
    <source>
        <dbReference type="ARBA" id="ARBA00023136"/>
    </source>
</evidence>
<dbReference type="NCBIfam" id="TIGR01297">
    <property type="entry name" value="CDF"/>
    <property type="match status" value="1"/>
</dbReference>
<feature type="transmembrane region" description="Helical" evidence="8">
    <location>
        <begin position="137"/>
        <end position="158"/>
    </location>
</feature>
<dbReference type="Gene3D" id="3.30.70.1350">
    <property type="entry name" value="Cation efflux protein, cytoplasmic domain"/>
    <property type="match status" value="1"/>
</dbReference>
<name>U4TX29_9LACO</name>
<dbReference type="InterPro" id="IPR027469">
    <property type="entry name" value="Cation_efflux_TMD_sf"/>
</dbReference>
<protein>
    <submittedName>
        <fullName evidence="11">Uncharacterized protein</fullName>
    </submittedName>
</protein>
<dbReference type="Proteomes" id="UP000030647">
    <property type="component" value="Unassembled WGS sequence"/>
</dbReference>
<dbReference type="SUPFAM" id="SSF161111">
    <property type="entry name" value="Cation efflux protein transmembrane domain-like"/>
    <property type="match status" value="1"/>
</dbReference>
<dbReference type="Gene3D" id="1.20.1510.10">
    <property type="entry name" value="Cation efflux protein transmembrane domain"/>
    <property type="match status" value="1"/>
</dbReference>
<evidence type="ECO:0000256" key="7">
    <source>
        <dbReference type="SAM" id="MobiDB-lite"/>
    </source>
</evidence>
<dbReference type="InterPro" id="IPR027470">
    <property type="entry name" value="Cation_efflux_CTD"/>
</dbReference>
<keyword evidence="12" id="KW-1185">Reference proteome</keyword>
<organism evidence="11 12">
    <name type="scientific">Schleiferilactobacillus shenzhenensis LY-73</name>
    <dbReference type="NCBI Taxonomy" id="1231336"/>
    <lineage>
        <taxon>Bacteria</taxon>
        <taxon>Bacillati</taxon>
        <taxon>Bacillota</taxon>
        <taxon>Bacilli</taxon>
        <taxon>Lactobacillales</taxon>
        <taxon>Lactobacillaceae</taxon>
        <taxon>Schleiferilactobacillus</taxon>
    </lineage>
</organism>
<dbReference type="HOGENOM" id="CLU_013430_3_5_9"/>
<evidence type="ECO:0000256" key="3">
    <source>
        <dbReference type="ARBA" id="ARBA00022448"/>
    </source>
</evidence>
<evidence type="ECO:0000256" key="1">
    <source>
        <dbReference type="ARBA" id="ARBA00004141"/>
    </source>
</evidence>
<gene>
    <name evidence="11" type="ORF">L248_1983</name>
</gene>
<dbReference type="GO" id="GO:0016020">
    <property type="term" value="C:membrane"/>
    <property type="evidence" value="ECO:0007669"/>
    <property type="project" value="UniProtKB-SubCell"/>
</dbReference>
<evidence type="ECO:0000259" key="9">
    <source>
        <dbReference type="Pfam" id="PF01545"/>
    </source>
</evidence>
<accession>U4TX29</accession>
<dbReference type="InterPro" id="IPR036837">
    <property type="entry name" value="Cation_efflux_CTD_sf"/>
</dbReference>
<dbReference type="SUPFAM" id="SSF160240">
    <property type="entry name" value="Cation efflux protein cytoplasmic domain-like"/>
    <property type="match status" value="1"/>
</dbReference>
<feature type="transmembrane region" description="Helical" evidence="8">
    <location>
        <begin position="61"/>
        <end position="78"/>
    </location>
</feature>
<dbReference type="AlphaFoldDB" id="U4TX29"/>
<comment type="subcellular location">
    <subcellularLocation>
        <location evidence="1">Membrane</location>
        <topology evidence="1">Multi-pass membrane protein</topology>
    </subcellularLocation>
</comment>
<evidence type="ECO:0000259" key="10">
    <source>
        <dbReference type="Pfam" id="PF16916"/>
    </source>
</evidence>
<evidence type="ECO:0000256" key="2">
    <source>
        <dbReference type="ARBA" id="ARBA00008114"/>
    </source>
</evidence>
<reference evidence="12" key="1">
    <citation type="journal article" date="2013" name="Genome Announc.">
        <title>Whole-Genome Sequencing of Lactobacillus shenzhenensis Strain LY-73T.</title>
        <authorList>
            <person name="Lin Z."/>
            <person name="Liu Z."/>
            <person name="Yang R."/>
            <person name="Zou Y."/>
            <person name="Wan D."/>
            <person name="Chen J."/>
            <person name="Guo M."/>
            <person name="Zhao J."/>
            <person name="Fang C."/>
            <person name="Yang R."/>
            <person name="Liu F."/>
        </authorList>
    </citation>
    <scope>NUCLEOTIDE SEQUENCE [LARGE SCALE GENOMIC DNA]</scope>
    <source>
        <strain evidence="12">LY-73</strain>
    </source>
</reference>